<dbReference type="Gene3D" id="3.30.470.20">
    <property type="entry name" value="ATP-grasp fold, B domain"/>
    <property type="match status" value="1"/>
</dbReference>
<dbReference type="InterPro" id="IPR051549">
    <property type="entry name" value="PEP_Utilizing_Enz"/>
</dbReference>
<feature type="domain" description="PEP-utilising enzyme mobile" evidence="1">
    <location>
        <begin position="776"/>
        <end position="845"/>
    </location>
</feature>
<dbReference type="RefSeq" id="WP_147135636.1">
    <property type="nucleotide sequence ID" value="NZ_BAABIJ010000001.1"/>
</dbReference>
<dbReference type="OrthoDB" id="9765468at2"/>
<dbReference type="PANTHER" id="PTHR43615">
    <property type="entry name" value="PHOSPHOENOLPYRUVATE SYNTHASE-RELATED"/>
    <property type="match status" value="1"/>
</dbReference>
<name>A0A562VDN4_9ACTN</name>
<evidence type="ECO:0000313" key="4">
    <source>
        <dbReference type="Proteomes" id="UP000321617"/>
    </source>
</evidence>
<keyword evidence="3" id="KW-0808">Transferase</keyword>
<dbReference type="SUPFAM" id="SSF56059">
    <property type="entry name" value="Glutathione synthetase ATP-binding domain-like"/>
    <property type="match status" value="1"/>
</dbReference>
<comment type="caution">
    <text evidence="3">The sequence shown here is derived from an EMBL/GenBank/DDBJ whole genome shotgun (WGS) entry which is preliminary data.</text>
</comment>
<accession>A0A562VDN4</accession>
<dbReference type="GO" id="GO:0016301">
    <property type="term" value="F:kinase activity"/>
    <property type="evidence" value="ECO:0007669"/>
    <property type="project" value="UniProtKB-KW"/>
</dbReference>
<sequence length="853" mass="91889">MTSRSVTPLTLPLADDRAAPALVGGKGASLAIAARAGLPVPDGFHVTTSAYREFAEETGIARRLDALIEGTDPADPTSSATIERGVRELFEAHRPSPALVAAIGEALTALSGPVAVRSSATAEDLPEHSFAGQLESFLHLTEPAAVVAAVRACWASLWTARAVGYRARTGLDGHPPDIAVVVQELVPAECSGVLFTADPVTGDRDRMVVNATWGLGESLVGGSVTPDEYTVSGDGRRVLARRIGDKAVETVTVEGGTVERPVPAERRGAPTLDDARLRRLADLGRRVAREYGRPMDVEWAWHDDRPYLLQVRPVTGLPTRREVWNDTLHGDFLWSAGNLGEALPGVMTPVTWALVQRTIAGAMAIPEDGPYRLAGNIGGRLYVNHTFLLGAARALGVGRVMAQAADLAFGEIPADMSRPDLPVPWWRLLPRLAPGAARFQIVVGRLQRDLPGHVRRYRRRCEVAVAAVDAADTPAALISLWHEQCAPLHRDGPRLLAAGSRVNGMELARLRPWLRSLVDDADATTLSAGVSADGELASLGPLRGLYRLAAGEIDRDAFVAEWGHRCPDELELAAPRPAEDPAWIDRQLAGLSDAPDIDSLLARRRRDHAEAMERFGRAHPGRVTELRRRLRKASEAVRAREATRSESVRGLWPVRRWLLRTGELTGLGDDVFMLRPEELLAVLAGDDSPRELIPARRAAYDHYRALPAYPVLIRGRFDPEAWAADPDRRIDRFDPGTGRPADTDPRRIVGTAGSSGVAVGTARVVGDPTEADRLGHGEVLVTRITNIGWTPVFPRVAAVVTDIGASLSHAAIVARELGVPAVVGCGDATARIRTGDRVRVDGDTGTVEILTER</sequence>
<dbReference type="InterPro" id="IPR013815">
    <property type="entry name" value="ATP_grasp_subdomain_1"/>
</dbReference>
<dbReference type="InterPro" id="IPR002192">
    <property type="entry name" value="PPDK_AMP/ATP-bd"/>
</dbReference>
<organism evidence="3 4">
    <name type="scientific">Stackebrandtia albiflava</name>
    <dbReference type="NCBI Taxonomy" id="406432"/>
    <lineage>
        <taxon>Bacteria</taxon>
        <taxon>Bacillati</taxon>
        <taxon>Actinomycetota</taxon>
        <taxon>Actinomycetes</taxon>
        <taxon>Glycomycetales</taxon>
        <taxon>Glycomycetaceae</taxon>
        <taxon>Stackebrandtia</taxon>
    </lineage>
</organism>
<dbReference type="Pfam" id="PF00391">
    <property type="entry name" value="PEP-utilizers"/>
    <property type="match status" value="1"/>
</dbReference>
<dbReference type="GO" id="GO:0005524">
    <property type="term" value="F:ATP binding"/>
    <property type="evidence" value="ECO:0007669"/>
    <property type="project" value="InterPro"/>
</dbReference>
<evidence type="ECO:0000313" key="3">
    <source>
        <dbReference type="EMBL" id="TWJ15996.1"/>
    </source>
</evidence>
<proteinExistence type="predicted"/>
<evidence type="ECO:0000259" key="1">
    <source>
        <dbReference type="Pfam" id="PF00391"/>
    </source>
</evidence>
<dbReference type="EMBL" id="VLLL01000005">
    <property type="protein sequence ID" value="TWJ15996.1"/>
    <property type="molecule type" value="Genomic_DNA"/>
</dbReference>
<keyword evidence="4" id="KW-1185">Reference proteome</keyword>
<feature type="domain" description="Pyruvate phosphate dikinase AMP/ATP-binding" evidence="2">
    <location>
        <begin position="22"/>
        <end position="320"/>
    </location>
</feature>
<dbReference type="PANTHER" id="PTHR43615:SF1">
    <property type="entry name" value="PPDK_N DOMAIN-CONTAINING PROTEIN"/>
    <property type="match status" value="1"/>
</dbReference>
<dbReference type="Gene3D" id="3.50.30.10">
    <property type="entry name" value="Phosphohistidine domain"/>
    <property type="match status" value="1"/>
</dbReference>
<dbReference type="Gene3D" id="3.30.1490.20">
    <property type="entry name" value="ATP-grasp fold, A domain"/>
    <property type="match status" value="1"/>
</dbReference>
<dbReference type="AlphaFoldDB" id="A0A562VDN4"/>
<keyword evidence="3" id="KW-0670">Pyruvate</keyword>
<evidence type="ECO:0000259" key="2">
    <source>
        <dbReference type="Pfam" id="PF01326"/>
    </source>
</evidence>
<protein>
    <submittedName>
        <fullName evidence="3">Pyruvate,water dikinase</fullName>
    </submittedName>
</protein>
<gene>
    <name evidence="3" type="ORF">LX16_1716</name>
</gene>
<keyword evidence="3" id="KW-0418">Kinase</keyword>
<dbReference type="InterPro" id="IPR008279">
    <property type="entry name" value="PEP-util_enz_mobile_dom"/>
</dbReference>
<dbReference type="Proteomes" id="UP000321617">
    <property type="component" value="Unassembled WGS sequence"/>
</dbReference>
<dbReference type="SUPFAM" id="SSF52009">
    <property type="entry name" value="Phosphohistidine domain"/>
    <property type="match status" value="1"/>
</dbReference>
<dbReference type="InterPro" id="IPR036637">
    <property type="entry name" value="Phosphohistidine_dom_sf"/>
</dbReference>
<dbReference type="Pfam" id="PF01326">
    <property type="entry name" value="PPDK_N"/>
    <property type="match status" value="1"/>
</dbReference>
<reference evidence="3 4" key="1">
    <citation type="journal article" date="2013" name="Stand. Genomic Sci.">
        <title>Genomic Encyclopedia of Type Strains, Phase I: The one thousand microbial genomes (KMG-I) project.</title>
        <authorList>
            <person name="Kyrpides N.C."/>
            <person name="Woyke T."/>
            <person name="Eisen J.A."/>
            <person name="Garrity G."/>
            <person name="Lilburn T.G."/>
            <person name="Beck B.J."/>
            <person name="Whitman W.B."/>
            <person name="Hugenholtz P."/>
            <person name="Klenk H.P."/>
        </authorList>
    </citation>
    <scope>NUCLEOTIDE SEQUENCE [LARGE SCALE GENOMIC DNA]</scope>
    <source>
        <strain evidence="3 4">DSM 45044</strain>
    </source>
</reference>